<dbReference type="Proteomes" id="UP000271162">
    <property type="component" value="Unassembled WGS sequence"/>
</dbReference>
<dbReference type="WBParaSite" id="NBR_0000844901-mRNA-1">
    <property type="protein sequence ID" value="NBR_0000844901-mRNA-1"/>
    <property type="gene ID" value="NBR_0000844901"/>
</dbReference>
<organism evidence="3">
    <name type="scientific">Nippostrongylus brasiliensis</name>
    <name type="common">Rat hookworm</name>
    <dbReference type="NCBI Taxonomy" id="27835"/>
    <lineage>
        <taxon>Eukaryota</taxon>
        <taxon>Metazoa</taxon>
        <taxon>Ecdysozoa</taxon>
        <taxon>Nematoda</taxon>
        <taxon>Chromadorea</taxon>
        <taxon>Rhabditida</taxon>
        <taxon>Rhabditina</taxon>
        <taxon>Rhabditomorpha</taxon>
        <taxon>Strongyloidea</taxon>
        <taxon>Heligmosomidae</taxon>
        <taxon>Nippostrongylus</taxon>
    </lineage>
</organism>
<reference evidence="3" key="1">
    <citation type="submission" date="2017-02" db="UniProtKB">
        <authorList>
            <consortium name="WormBaseParasite"/>
        </authorList>
    </citation>
    <scope>IDENTIFICATION</scope>
</reference>
<proteinExistence type="predicted"/>
<gene>
    <name evidence="1" type="ORF">NBR_LOCUS8450</name>
</gene>
<evidence type="ECO:0000313" key="1">
    <source>
        <dbReference type="EMBL" id="VDL72039.1"/>
    </source>
</evidence>
<keyword evidence="2" id="KW-1185">Reference proteome</keyword>
<protein>
    <submittedName>
        <fullName evidence="3">60S ribosomal protein L35a</fullName>
    </submittedName>
</protein>
<reference evidence="1 2" key="2">
    <citation type="submission" date="2018-11" db="EMBL/GenBank/DDBJ databases">
        <authorList>
            <consortium name="Pathogen Informatics"/>
        </authorList>
    </citation>
    <scope>NUCLEOTIDE SEQUENCE [LARGE SCALE GENOMIC DNA]</scope>
</reference>
<evidence type="ECO:0000313" key="3">
    <source>
        <dbReference type="WBParaSite" id="NBR_0000844901-mRNA-1"/>
    </source>
</evidence>
<evidence type="ECO:0000313" key="2">
    <source>
        <dbReference type="Proteomes" id="UP000271162"/>
    </source>
</evidence>
<dbReference type="EMBL" id="UYSL01020006">
    <property type="protein sequence ID" value="VDL72039.1"/>
    <property type="molecule type" value="Genomic_DNA"/>
</dbReference>
<sequence length="84" mass="9885">MDKGVIYSTFVKFKRTASWNSHSWTNIQDILAKPGAKIRLRSHMRTGRQGLTQQFVHSFARCDYTSKELRLDRRLRKEAGERES</sequence>
<name>A0A0N4XZ74_NIPBR</name>
<dbReference type="AlphaFoldDB" id="A0A0N4XZ74"/>
<accession>A0A0N4XZ74</accession>